<accession>A0A841CRA1</accession>
<feature type="transmembrane region" description="Helical" evidence="2">
    <location>
        <begin position="17"/>
        <end position="38"/>
    </location>
</feature>
<evidence type="ECO:0000256" key="1">
    <source>
        <dbReference type="ARBA" id="ARBA00009871"/>
    </source>
</evidence>
<evidence type="ECO:0000313" key="3">
    <source>
        <dbReference type="EMBL" id="MBB5958567.1"/>
    </source>
</evidence>
<comment type="caution">
    <text evidence="3">The sequence shown here is derived from an EMBL/GenBank/DDBJ whole genome shotgun (WGS) entry which is preliminary data.</text>
</comment>
<evidence type="ECO:0000256" key="2">
    <source>
        <dbReference type="SAM" id="Phobius"/>
    </source>
</evidence>
<reference evidence="3 4" key="1">
    <citation type="submission" date="2020-08" db="EMBL/GenBank/DDBJ databases">
        <title>Genomic Encyclopedia of Type Strains, Phase III (KMG-III): the genomes of soil and plant-associated and newly described type strains.</title>
        <authorList>
            <person name="Whitman W."/>
        </authorList>
    </citation>
    <scope>NUCLEOTIDE SEQUENCE [LARGE SCALE GENOMIC DNA]</scope>
    <source>
        <strain evidence="3 4">CECT 8640</strain>
    </source>
</reference>
<dbReference type="InterPro" id="IPR010928">
    <property type="entry name" value="MelC1"/>
</dbReference>
<dbReference type="InterPro" id="IPR006311">
    <property type="entry name" value="TAT_signal"/>
</dbReference>
<dbReference type="Pfam" id="PF06236">
    <property type="entry name" value="MelC1"/>
    <property type="match status" value="1"/>
</dbReference>
<comment type="similarity">
    <text evidence="1">Belongs to the melC1 family.</text>
</comment>
<dbReference type="InterPro" id="IPR023199">
    <property type="entry name" value="GriE/MELC1_sf"/>
</dbReference>
<name>A0A841CRA1_9PSEU</name>
<evidence type="ECO:0000313" key="4">
    <source>
        <dbReference type="Proteomes" id="UP000547510"/>
    </source>
</evidence>
<keyword evidence="2" id="KW-0472">Membrane</keyword>
<dbReference type="AlphaFoldDB" id="A0A841CRA1"/>
<dbReference type="GO" id="GO:0042438">
    <property type="term" value="P:melanin biosynthetic process"/>
    <property type="evidence" value="ECO:0007669"/>
    <property type="project" value="InterPro"/>
</dbReference>
<evidence type="ECO:0008006" key="5">
    <source>
        <dbReference type="Google" id="ProtNLM"/>
    </source>
</evidence>
<dbReference type="PROSITE" id="PS51318">
    <property type="entry name" value="TAT"/>
    <property type="match status" value="1"/>
</dbReference>
<proteinExistence type="inferred from homology"/>
<keyword evidence="4" id="KW-1185">Reference proteome</keyword>
<keyword evidence="2" id="KW-1133">Transmembrane helix</keyword>
<sequence>MHVHEDGDDKVVGRRRFLVGGLVGAGVIAAAGAGLIGLGGNAQAVVLEEFDELYKGRRIKGWAVARGANPQSEVTVDGDALHIMSNGDGTYTTSVNHYESFDSLRSAARRAVETLGDLRPESPPTHHGH</sequence>
<dbReference type="RefSeq" id="WP_184694619.1">
    <property type="nucleotide sequence ID" value="NZ_JACHJN010000008.1"/>
</dbReference>
<protein>
    <recommendedName>
        <fullName evidence="5">Tyrosinase co-factor MelC1</fullName>
    </recommendedName>
</protein>
<dbReference type="GO" id="GO:0005507">
    <property type="term" value="F:copper ion binding"/>
    <property type="evidence" value="ECO:0007669"/>
    <property type="project" value="InterPro"/>
</dbReference>
<dbReference type="Gene3D" id="3.30.1880.10">
    <property type="entry name" value="protein ne1242 domain like"/>
    <property type="match status" value="1"/>
</dbReference>
<dbReference type="Proteomes" id="UP000547510">
    <property type="component" value="Unassembled WGS sequence"/>
</dbReference>
<dbReference type="EMBL" id="JACHJN010000008">
    <property type="protein sequence ID" value="MBB5958567.1"/>
    <property type="molecule type" value="Genomic_DNA"/>
</dbReference>
<gene>
    <name evidence="3" type="ORF">FHS29_005175</name>
</gene>
<organism evidence="3 4">
    <name type="scientific">Saccharothrix tamanrassetensis</name>
    <dbReference type="NCBI Taxonomy" id="1051531"/>
    <lineage>
        <taxon>Bacteria</taxon>
        <taxon>Bacillati</taxon>
        <taxon>Actinomycetota</taxon>
        <taxon>Actinomycetes</taxon>
        <taxon>Pseudonocardiales</taxon>
        <taxon>Pseudonocardiaceae</taxon>
        <taxon>Saccharothrix</taxon>
    </lineage>
</organism>
<keyword evidence="2" id="KW-0812">Transmembrane</keyword>